<dbReference type="PANTHER" id="PTHR31050:SF4">
    <property type="entry name" value="DUF1262 FAMILY PROTEIN (DUF1262)"/>
    <property type="match status" value="1"/>
</dbReference>
<name>A0AA41S1K3_PAPNU</name>
<accession>A0AA41S1K3</accession>
<dbReference type="Proteomes" id="UP001177140">
    <property type="component" value="Unassembled WGS sequence"/>
</dbReference>
<dbReference type="PANTHER" id="PTHR31050">
    <property type="entry name" value="OS08G0413200 PROTEIN"/>
    <property type="match status" value="1"/>
</dbReference>
<reference evidence="1" key="1">
    <citation type="submission" date="2022-03" db="EMBL/GenBank/DDBJ databases">
        <title>A functionally conserved STORR gene fusion in Papaver species that diverged 16.8 million years ago.</title>
        <authorList>
            <person name="Catania T."/>
        </authorList>
    </citation>
    <scope>NUCLEOTIDE SEQUENCE</scope>
    <source>
        <strain evidence="1">S-191538</strain>
    </source>
</reference>
<evidence type="ECO:0000313" key="1">
    <source>
        <dbReference type="EMBL" id="MCL7027010.1"/>
    </source>
</evidence>
<organism evidence="1 2">
    <name type="scientific">Papaver nudicaule</name>
    <name type="common">Iceland poppy</name>
    <dbReference type="NCBI Taxonomy" id="74823"/>
    <lineage>
        <taxon>Eukaryota</taxon>
        <taxon>Viridiplantae</taxon>
        <taxon>Streptophyta</taxon>
        <taxon>Embryophyta</taxon>
        <taxon>Tracheophyta</taxon>
        <taxon>Spermatophyta</taxon>
        <taxon>Magnoliopsida</taxon>
        <taxon>Ranunculales</taxon>
        <taxon>Papaveraceae</taxon>
        <taxon>Papaveroideae</taxon>
        <taxon>Papaver</taxon>
    </lineage>
</organism>
<proteinExistence type="predicted"/>
<keyword evidence="2" id="KW-1185">Reference proteome</keyword>
<dbReference type="EMBL" id="JAJJMA010063523">
    <property type="protein sequence ID" value="MCL7027010.1"/>
    <property type="molecule type" value="Genomic_DNA"/>
</dbReference>
<dbReference type="Pfam" id="PF06880">
    <property type="entry name" value="DUF1262"/>
    <property type="match status" value="1"/>
</dbReference>
<dbReference type="AlphaFoldDB" id="A0AA41S1K3"/>
<sequence length="390" mass="44578">MYMTRALSSLKFNPSLLSETVPESEGPNSGYIVITDEETEAEDTVISCGCRSSNFIIKNLPLPQNQILVHRWDDFHSDIWFIPVLDQPLSSNCYYFIIASGKYKGHACTSSREEDKGTSCFCYEDIKDVKPKDFNHMNIYQQLQILKYKNYDGFVANAVAQDGYPPYAFRLKGWQVHKKNSKFHHLTEALGLNNSLRMSLPDLNFQIYNQYSSPVVVGKWYCPFVFIKDGDLKDQFKKSLLYEMTLEQYWEVIYKRDNNDYQTPTVRMAVSASVEKETIQLFGVDAVKDDQITGSGTDGVLWIRNASSNLGLSLAIVEKMNWIQEMGGFIGGGEGNRVGVEKVEEFEGIGGWMSFGCFVLVERFVLRRMDGTIVLTCAYKHVHQIQCKWE</sequence>
<dbReference type="InterPro" id="IPR010683">
    <property type="entry name" value="DUF1262"/>
</dbReference>
<protein>
    <submittedName>
        <fullName evidence="1">Uncharacterized protein</fullName>
    </submittedName>
</protein>
<comment type="caution">
    <text evidence="1">The sequence shown here is derived from an EMBL/GenBank/DDBJ whole genome shotgun (WGS) entry which is preliminary data.</text>
</comment>
<evidence type="ECO:0000313" key="2">
    <source>
        <dbReference type="Proteomes" id="UP001177140"/>
    </source>
</evidence>
<gene>
    <name evidence="1" type="ORF">MKW94_004039</name>
</gene>